<comment type="subcellular location">
    <subcellularLocation>
        <location evidence="1">Membrane</location>
        <topology evidence="1">Multi-pass membrane protein</topology>
    </subcellularLocation>
</comment>
<organism evidence="8 9">
    <name type="scientific">Colocasia esculenta</name>
    <name type="common">Wild taro</name>
    <name type="synonym">Arum esculentum</name>
    <dbReference type="NCBI Taxonomy" id="4460"/>
    <lineage>
        <taxon>Eukaryota</taxon>
        <taxon>Viridiplantae</taxon>
        <taxon>Streptophyta</taxon>
        <taxon>Embryophyta</taxon>
        <taxon>Tracheophyta</taxon>
        <taxon>Spermatophyta</taxon>
        <taxon>Magnoliopsida</taxon>
        <taxon>Liliopsida</taxon>
        <taxon>Araceae</taxon>
        <taxon>Aroideae</taxon>
        <taxon>Colocasieae</taxon>
        <taxon>Colocasia</taxon>
    </lineage>
</organism>
<evidence type="ECO:0000256" key="4">
    <source>
        <dbReference type="ARBA" id="ARBA00023136"/>
    </source>
</evidence>
<protein>
    <recommendedName>
        <fullName evidence="7">TLC domain-containing protein</fullName>
    </recommendedName>
</protein>
<evidence type="ECO:0000256" key="5">
    <source>
        <dbReference type="PROSITE-ProRule" id="PRU00205"/>
    </source>
</evidence>
<dbReference type="EMBL" id="NMUH01000236">
    <property type="protein sequence ID" value="MQL75120.1"/>
    <property type="molecule type" value="Genomic_DNA"/>
</dbReference>
<dbReference type="Pfam" id="PF03798">
    <property type="entry name" value="TRAM_LAG1_CLN8"/>
    <property type="match status" value="1"/>
</dbReference>
<dbReference type="PANTHER" id="PTHR31766:SF2">
    <property type="entry name" value="GLABROUS1 ENHANCER-BINDING PROTEIN-LIKE 2"/>
    <property type="match status" value="1"/>
</dbReference>
<reference evidence="8" key="1">
    <citation type="submission" date="2017-07" db="EMBL/GenBank/DDBJ databases">
        <title>Taro Niue Genome Assembly and Annotation.</title>
        <authorList>
            <person name="Atibalentja N."/>
            <person name="Keating K."/>
            <person name="Fields C.J."/>
        </authorList>
    </citation>
    <scope>NUCLEOTIDE SEQUENCE</scope>
    <source>
        <strain evidence="8">Niue_2</strain>
        <tissue evidence="8">Leaf</tissue>
    </source>
</reference>
<keyword evidence="4 5" id="KW-0472">Membrane</keyword>
<sequence>MALSLWALVLDNPFLSMFFAAYCFLYIFAYSVVFRNWSPKHRPEASSCFISMVHGTPAAVMAAMAILAADNRGFAAPNAAFQRLVLDYSIAYFTTDLLHYMVFYPGDYLFIGHHLATLFVFVTCRFLAFHGAFALLVLLVLAEVTSACQNVWTLAGIQKDESPVAAKVYALLSPPFYSLYTVARVLIGPLFFCKMSIFYITGKASDVIPLWVSLSWIIVVGAAISVSILWIMNHWLEFFRDDDKKKR</sequence>
<keyword evidence="9" id="KW-1185">Reference proteome</keyword>
<name>A0A843TZU0_COLES</name>
<dbReference type="OrthoDB" id="204175at2759"/>
<evidence type="ECO:0000313" key="8">
    <source>
        <dbReference type="EMBL" id="MQL75120.1"/>
    </source>
</evidence>
<dbReference type="SMART" id="SM00724">
    <property type="entry name" value="TLC"/>
    <property type="match status" value="1"/>
</dbReference>
<keyword evidence="2 5" id="KW-0812">Transmembrane</keyword>
<keyword evidence="3 6" id="KW-1133">Transmembrane helix</keyword>
<dbReference type="InterPro" id="IPR006634">
    <property type="entry name" value="TLC-dom"/>
</dbReference>
<dbReference type="InterPro" id="IPR040327">
    <property type="entry name" value="At5g14285-like"/>
</dbReference>
<evidence type="ECO:0000256" key="6">
    <source>
        <dbReference type="SAM" id="Phobius"/>
    </source>
</evidence>
<evidence type="ECO:0000256" key="1">
    <source>
        <dbReference type="ARBA" id="ARBA00004141"/>
    </source>
</evidence>
<dbReference type="GO" id="GO:0016020">
    <property type="term" value="C:membrane"/>
    <property type="evidence" value="ECO:0007669"/>
    <property type="project" value="UniProtKB-SubCell"/>
</dbReference>
<comment type="caution">
    <text evidence="8">The sequence shown here is derived from an EMBL/GenBank/DDBJ whole genome shotgun (WGS) entry which is preliminary data.</text>
</comment>
<feature type="transmembrane region" description="Helical" evidence="6">
    <location>
        <begin position="177"/>
        <end position="200"/>
    </location>
</feature>
<evidence type="ECO:0000259" key="7">
    <source>
        <dbReference type="PROSITE" id="PS50922"/>
    </source>
</evidence>
<evidence type="ECO:0000256" key="2">
    <source>
        <dbReference type="ARBA" id="ARBA00022692"/>
    </source>
</evidence>
<dbReference type="Proteomes" id="UP000652761">
    <property type="component" value="Unassembled WGS sequence"/>
</dbReference>
<feature type="transmembrane region" description="Helical" evidence="6">
    <location>
        <begin position="207"/>
        <end position="232"/>
    </location>
</feature>
<feature type="transmembrane region" description="Helical" evidence="6">
    <location>
        <begin position="45"/>
        <end position="69"/>
    </location>
</feature>
<evidence type="ECO:0000313" key="9">
    <source>
        <dbReference type="Proteomes" id="UP000652761"/>
    </source>
</evidence>
<feature type="transmembrane region" description="Helical" evidence="6">
    <location>
        <begin position="14"/>
        <end position="33"/>
    </location>
</feature>
<feature type="domain" description="TLC" evidence="7">
    <location>
        <begin position="40"/>
        <end position="224"/>
    </location>
</feature>
<evidence type="ECO:0000256" key="3">
    <source>
        <dbReference type="ARBA" id="ARBA00022989"/>
    </source>
</evidence>
<gene>
    <name evidence="8" type="ORF">Taro_007484</name>
</gene>
<feature type="transmembrane region" description="Helical" evidence="6">
    <location>
        <begin position="89"/>
        <end position="111"/>
    </location>
</feature>
<proteinExistence type="predicted"/>
<accession>A0A843TZU0</accession>
<feature type="transmembrane region" description="Helical" evidence="6">
    <location>
        <begin position="118"/>
        <end position="142"/>
    </location>
</feature>
<dbReference type="PANTHER" id="PTHR31766">
    <property type="entry name" value="GLABROUS1 ENHANCER-BINDING PROTEIN-LIKE 2"/>
    <property type="match status" value="1"/>
</dbReference>
<dbReference type="PROSITE" id="PS50922">
    <property type="entry name" value="TLC"/>
    <property type="match status" value="1"/>
</dbReference>
<dbReference type="AlphaFoldDB" id="A0A843TZU0"/>